<dbReference type="GO" id="GO:0047429">
    <property type="term" value="F:nucleoside triphosphate diphosphatase activity"/>
    <property type="evidence" value="ECO:0007669"/>
    <property type="project" value="UniProtKB-EC"/>
</dbReference>
<dbReference type="Pfam" id="PF03819">
    <property type="entry name" value="MazG"/>
    <property type="match status" value="2"/>
</dbReference>
<dbReference type="NCBIfam" id="TIGR00444">
    <property type="entry name" value="mazG"/>
    <property type="match status" value="1"/>
</dbReference>
<dbReference type="CDD" id="cd11528">
    <property type="entry name" value="NTP-PPase_MazG_Nterm"/>
    <property type="match status" value="1"/>
</dbReference>
<name>A0ABV6GN04_9BACI</name>
<keyword evidence="1" id="KW-0175">Coiled coil</keyword>
<evidence type="ECO:0000259" key="3">
    <source>
        <dbReference type="Pfam" id="PF03819"/>
    </source>
</evidence>
<keyword evidence="5" id="KW-1185">Reference proteome</keyword>
<proteinExistence type="predicted"/>
<accession>A0ABV6GN04</accession>
<dbReference type="EMBL" id="JBHLVO010000032">
    <property type="protein sequence ID" value="MFC0274272.1"/>
    <property type="molecule type" value="Genomic_DNA"/>
</dbReference>
<dbReference type="InterPro" id="IPR035996">
    <property type="entry name" value="4pyrrol_Methylase_sf"/>
</dbReference>
<dbReference type="InterPro" id="IPR024180">
    <property type="entry name" value="Tetrapyrrole_Mease/MazG_pred"/>
</dbReference>
<dbReference type="EC" id="3.6.1.9" evidence="4"/>
<dbReference type="CDD" id="cd11723">
    <property type="entry name" value="YabN_N_like"/>
    <property type="match status" value="1"/>
</dbReference>
<dbReference type="Gene3D" id="1.10.287.1080">
    <property type="entry name" value="MazG-like"/>
    <property type="match status" value="2"/>
</dbReference>
<dbReference type="InterPro" id="IPR014777">
    <property type="entry name" value="4pyrrole_Mease_sub1"/>
</dbReference>
<sequence length="487" mass="56065">MTKVITVVGLGAGDLEQMPLGVYKLLTTTEHLFLRTKEHPVINQMSADLPEYQSFDSIYMENEQFEQVYIKIVEELYKQAENKEIVYAVPGHPLVAEQTVQLLIKEGRDKGYEIKIRGGQSFLDATFQALEIDPVEGFQLLDALTLKREELQLKQHIVITQVYDQLVASEVKLTLMEQLPDDYQIWIITAAGTSDQIIKKVPLFEMDRVTTVNNLTSVYIPPVQNEELMYHQFTKFRNVIAELRGPNGCPWDKKQTHHTLKKYLIEECYELLEAIEEEDIDHVIEELGDVLLQILLHAQIGEDEGMFTIDDVIKGITKKMIRRHPHVFGDVTVRDSEDVLKNWDEIKKQEGKQPEENSLLDSVATTLPALSKAYHLQKKAAKVGFDWPNIDGAWDKVKEEIQEFEEELNSQQDDSLMLQELGDVLFSLVNIARFNGVEPEEALASTNKKFYERFSFIEKKAKEQGKVLSEMALEEMDLYWKEAKKVN</sequence>
<dbReference type="InterPro" id="IPR048011">
    <property type="entry name" value="NTP-PPase_MazG-like_C"/>
</dbReference>
<dbReference type="InterPro" id="IPR000878">
    <property type="entry name" value="4pyrrol_Mease"/>
</dbReference>
<feature type="domain" description="NTP pyrophosphohydrolase MazG-like" evidence="3">
    <location>
        <begin position="397"/>
        <end position="453"/>
    </location>
</feature>
<dbReference type="Pfam" id="PF00590">
    <property type="entry name" value="TP_methylase"/>
    <property type="match status" value="1"/>
</dbReference>
<dbReference type="NCBIfam" id="NF007113">
    <property type="entry name" value="PRK09562.1"/>
    <property type="match status" value="1"/>
</dbReference>
<dbReference type="SUPFAM" id="SSF101386">
    <property type="entry name" value="all-alpha NTP pyrophosphatases"/>
    <property type="match status" value="2"/>
</dbReference>
<dbReference type="PIRSF" id="PIRSF002845">
    <property type="entry name" value="Ttrprl_mtas_MazG"/>
    <property type="match status" value="1"/>
</dbReference>
<organism evidence="4 5">
    <name type="scientific">Metabacillus herbersteinensis</name>
    <dbReference type="NCBI Taxonomy" id="283816"/>
    <lineage>
        <taxon>Bacteria</taxon>
        <taxon>Bacillati</taxon>
        <taxon>Bacillota</taxon>
        <taxon>Bacilli</taxon>
        <taxon>Bacillales</taxon>
        <taxon>Bacillaceae</taxon>
        <taxon>Metabacillus</taxon>
    </lineage>
</organism>
<gene>
    <name evidence="4" type="primary">mazG</name>
    <name evidence="4" type="ORF">ACFFIX_23260</name>
</gene>
<evidence type="ECO:0000313" key="5">
    <source>
        <dbReference type="Proteomes" id="UP001589854"/>
    </source>
</evidence>
<reference evidence="4 5" key="1">
    <citation type="submission" date="2024-09" db="EMBL/GenBank/DDBJ databases">
        <authorList>
            <person name="Sun Q."/>
            <person name="Mori K."/>
        </authorList>
    </citation>
    <scope>NUCLEOTIDE SEQUENCE [LARGE SCALE GENOMIC DNA]</scope>
    <source>
        <strain evidence="4 5">CCM 7228</strain>
    </source>
</reference>
<dbReference type="Proteomes" id="UP001589854">
    <property type="component" value="Unassembled WGS sequence"/>
</dbReference>
<dbReference type="Gene3D" id="3.40.1010.10">
    <property type="entry name" value="Cobalt-precorrin-4 Transmethylase, Domain 1"/>
    <property type="match status" value="1"/>
</dbReference>
<evidence type="ECO:0000259" key="2">
    <source>
        <dbReference type="Pfam" id="PF00590"/>
    </source>
</evidence>
<evidence type="ECO:0000313" key="4">
    <source>
        <dbReference type="EMBL" id="MFC0274272.1"/>
    </source>
</evidence>
<feature type="domain" description="NTP pyrophosphohydrolase MazG-like" evidence="3">
    <location>
        <begin position="255"/>
        <end position="328"/>
    </location>
</feature>
<dbReference type="SUPFAM" id="SSF53790">
    <property type="entry name" value="Tetrapyrrole methylase"/>
    <property type="match status" value="1"/>
</dbReference>
<keyword evidence="4" id="KW-0378">Hydrolase</keyword>
<dbReference type="InterPro" id="IPR048015">
    <property type="entry name" value="NTP-PPase_MazG-like_N"/>
</dbReference>
<feature type="domain" description="Tetrapyrrole methylase" evidence="2">
    <location>
        <begin position="5"/>
        <end position="206"/>
    </location>
</feature>
<feature type="coiled-coil region" evidence="1">
    <location>
        <begin position="394"/>
        <end position="421"/>
    </location>
</feature>
<dbReference type="InterPro" id="IPR035013">
    <property type="entry name" value="YabN_N"/>
</dbReference>
<dbReference type="InterPro" id="IPR004518">
    <property type="entry name" value="MazG-like_dom"/>
</dbReference>
<dbReference type="PANTHER" id="PTHR30522:SF0">
    <property type="entry name" value="NUCLEOSIDE TRIPHOSPHATE PYROPHOSPHOHYDROLASE"/>
    <property type="match status" value="1"/>
</dbReference>
<dbReference type="CDD" id="cd11529">
    <property type="entry name" value="NTP-PPase_MazG_Cterm"/>
    <property type="match status" value="1"/>
</dbReference>
<comment type="caution">
    <text evidence="4">The sequence shown here is derived from an EMBL/GenBank/DDBJ whole genome shotgun (WGS) entry which is preliminary data.</text>
</comment>
<dbReference type="RefSeq" id="WP_378938346.1">
    <property type="nucleotide sequence ID" value="NZ_JBHLVO010000032.1"/>
</dbReference>
<evidence type="ECO:0000256" key="1">
    <source>
        <dbReference type="SAM" id="Coils"/>
    </source>
</evidence>
<dbReference type="PANTHER" id="PTHR30522">
    <property type="entry name" value="NUCLEOSIDE TRIPHOSPHATE PYROPHOSPHOHYDROLASE"/>
    <property type="match status" value="1"/>
</dbReference>
<protein>
    <submittedName>
        <fullName evidence="4">Nucleoside triphosphate pyrophosphohydrolase</fullName>
        <ecNumber evidence="4">3.6.1.9</ecNumber>
    </submittedName>
</protein>
<dbReference type="InterPro" id="IPR011551">
    <property type="entry name" value="NTP_PyrPHydrolase_MazG"/>
</dbReference>